<protein>
    <submittedName>
        <fullName evidence="2">Uncharacterized protein</fullName>
    </submittedName>
</protein>
<dbReference type="AlphaFoldDB" id="A0A2G5VI68"/>
<name>A0A2G5VI68_9PELO</name>
<comment type="caution">
    <text evidence="2">The sequence shown here is derived from an EMBL/GenBank/DDBJ whole genome shotgun (WGS) entry which is preliminary data.</text>
</comment>
<feature type="compositionally biased region" description="Low complexity" evidence="1">
    <location>
        <begin position="1"/>
        <end position="13"/>
    </location>
</feature>
<dbReference type="STRING" id="1611254.A0A2G5VI68"/>
<feature type="compositionally biased region" description="Polar residues" evidence="1">
    <location>
        <begin position="56"/>
        <end position="71"/>
    </location>
</feature>
<evidence type="ECO:0000256" key="1">
    <source>
        <dbReference type="SAM" id="MobiDB-lite"/>
    </source>
</evidence>
<evidence type="ECO:0000313" key="2">
    <source>
        <dbReference type="EMBL" id="PIC51442.1"/>
    </source>
</evidence>
<sequence>MRRSQTVEGSTDSEGGGTTPTKSSKKERWSFAIKRRWFSSSTSRHSHDHDVAIVQPTKTSLGASGNNNAESGSVPDRPDDSNASGSTVSKRKSLREKSHSFFIFLHSFDKHQNTAIVVPVVFVHSQFNSSFLVKISLPPQSTATSSSSFHSGKKN</sequence>
<proteinExistence type="predicted"/>
<dbReference type="EMBL" id="PDUG01000001">
    <property type="protein sequence ID" value="PIC51442.1"/>
    <property type="molecule type" value="Genomic_DNA"/>
</dbReference>
<organism evidence="2 3">
    <name type="scientific">Caenorhabditis nigoni</name>
    <dbReference type="NCBI Taxonomy" id="1611254"/>
    <lineage>
        <taxon>Eukaryota</taxon>
        <taxon>Metazoa</taxon>
        <taxon>Ecdysozoa</taxon>
        <taxon>Nematoda</taxon>
        <taxon>Chromadorea</taxon>
        <taxon>Rhabditida</taxon>
        <taxon>Rhabditina</taxon>
        <taxon>Rhabditomorpha</taxon>
        <taxon>Rhabditoidea</taxon>
        <taxon>Rhabditidae</taxon>
        <taxon>Peloderinae</taxon>
        <taxon>Caenorhabditis</taxon>
    </lineage>
</organism>
<reference evidence="3" key="1">
    <citation type="submission" date="2017-10" db="EMBL/GenBank/DDBJ databases">
        <title>Rapid genome shrinkage in a self-fertile nematode reveals novel sperm competition proteins.</title>
        <authorList>
            <person name="Yin D."/>
            <person name="Schwarz E.M."/>
            <person name="Thomas C.G."/>
            <person name="Felde R.L."/>
            <person name="Korf I.F."/>
            <person name="Cutter A.D."/>
            <person name="Schartner C.M."/>
            <person name="Ralston E.J."/>
            <person name="Meyer B.J."/>
            <person name="Haag E.S."/>
        </authorList>
    </citation>
    <scope>NUCLEOTIDE SEQUENCE [LARGE SCALE GENOMIC DNA]</scope>
    <source>
        <strain evidence="3">JU1422</strain>
    </source>
</reference>
<gene>
    <name evidence="2" type="primary">Cnig_chr_I.g1955</name>
    <name evidence="2" type="ORF">B9Z55_001955</name>
</gene>
<keyword evidence="3" id="KW-1185">Reference proteome</keyword>
<dbReference type="Proteomes" id="UP000230233">
    <property type="component" value="Chromosome I"/>
</dbReference>
<feature type="region of interest" description="Disordered" evidence="1">
    <location>
        <begin position="1"/>
        <end position="94"/>
    </location>
</feature>
<evidence type="ECO:0000313" key="3">
    <source>
        <dbReference type="Proteomes" id="UP000230233"/>
    </source>
</evidence>
<accession>A0A2G5VI68</accession>